<dbReference type="GO" id="GO:0016020">
    <property type="term" value="C:membrane"/>
    <property type="evidence" value="ECO:0007669"/>
    <property type="project" value="UniProtKB-SubCell"/>
</dbReference>
<accession>V9I856</accession>
<feature type="transmembrane region" description="Helical" evidence="5">
    <location>
        <begin position="165"/>
        <end position="186"/>
    </location>
</feature>
<dbReference type="EMBL" id="JR035728">
    <property type="protein sequence ID" value="AEY56638.1"/>
    <property type="molecule type" value="mRNA"/>
</dbReference>
<dbReference type="PANTHER" id="PTHR10924">
    <property type="entry name" value="MAJOR FACILITATOR SUPERFAMILY PROTEIN-RELATED"/>
    <property type="match status" value="1"/>
</dbReference>
<evidence type="ECO:0000256" key="1">
    <source>
        <dbReference type="ARBA" id="ARBA00004141"/>
    </source>
</evidence>
<keyword evidence="2 5" id="KW-0812">Transmembrane</keyword>
<dbReference type="InterPro" id="IPR011701">
    <property type="entry name" value="MFS"/>
</dbReference>
<evidence type="ECO:0000313" key="7">
    <source>
        <dbReference type="EMBL" id="AEY56638.1"/>
    </source>
</evidence>
<dbReference type="AlphaFoldDB" id="V9I856"/>
<dbReference type="InterPro" id="IPR049680">
    <property type="entry name" value="FLVCR1-2_SLC49-like"/>
</dbReference>
<dbReference type="Gene3D" id="1.20.1250.20">
    <property type="entry name" value="MFS general substrate transporter like domains"/>
    <property type="match status" value="1"/>
</dbReference>
<keyword evidence="3 5" id="KW-1133">Transmembrane helix</keyword>
<evidence type="ECO:0000313" key="9">
    <source>
        <dbReference type="EMBL" id="AEY56641.1"/>
    </source>
</evidence>
<evidence type="ECO:0000256" key="4">
    <source>
        <dbReference type="ARBA" id="ARBA00023136"/>
    </source>
</evidence>
<dbReference type="SUPFAM" id="SSF103473">
    <property type="entry name" value="MFS general substrate transporter"/>
    <property type="match status" value="1"/>
</dbReference>
<feature type="transmembrane region" description="Helical" evidence="5">
    <location>
        <begin position="206"/>
        <end position="226"/>
    </location>
</feature>
<name>V9I856_APICE</name>
<dbReference type="GO" id="GO:0020037">
    <property type="term" value="F:heme binding"/>
    <property type="evidence" value="ECO:0007669"/>
    <property type="project" value="TreeGrafter"/>
</dbReference>
<comment type="subcellular location">
    <subcellularLocation>
        <location evidence="1">Membrane</location>
        <topology evidence="1">Multi-pass membrane protein</topology>
    </subcellularLocation>
</comment>
<organism evidence="9">
    <name type="scientific">Apis cerana</name>
    <name type="common">Indian honeybee</name>
    <dbReference type="NCBI Taxonomy" id="7461"/>
    <lineage>
        <taxon>Eukaryota</taxon>
        <taxon>Metazoa</taxon>
        <taxon>Ecdysozoa</taxon>
        <taxon>Arthropoda</taxon>
        <taxon>Hexapoda</taxon>
        <taxon>Insecta</taxon>
        <taxon>Pterygota</taxon>
        <taxon>Neoptera</taxon>
        <taxon>Endopterygota</taxon>
        <taxon>Hymenoptera</taxon>
        <taxon>Apocrita</taxon>
        <taxon>Aculeata</taxon>
        <taxon>Apoidea</taxon>
        <taxon>Anthophila</taxon>
        <taxon>Apidae</taxon>
        <taxon>Apis</taxon>
    </lineage>
</organism>
<dbReference type="EMBL" id="JR035730">
    <property type="protein sequence ID" value="AEY56640.1"/>
    <property type="molecule type" value="mRNA"/>
</dbReference>
<dbReference type="EMBL" id="JR035727">
    <property type="protein sequence ID" value="AEY56637.1"/>
    <property type="molecule type" value="mRNA"/>
</dbReference>
<sequence>MEEGLDTKMVKSSADYVKAMESNVQSNQVIETKVYKRRWLILIIFVLYSASNSMQWIQYSIIANIITIYYNVSTFSVDMTSMIYMITYIPFIFPASYLLDRFGLRFAVLTGAIGTMTGSWIKVFSVSPDRFWVTFIGQTFVAVSQTFILSVPARLAAVWFDLNQVSSACSIGVFGNQLGIAIGFLFPPMLVQNNEDISQIGRGLHAMFYIVAAFTTIILVLILLFFKSKPPLPPNQAQAQIQRENETPKRFFISMKKLITNVGYLLLLFSYGINVGVFYAISTLLNQIILQYFHSILLFLLLYAVMTLSIMEQFHSRVGNI</sequence>
<evidence type="ECO:0000313" key="8">
    <source>
        <dbReference type="EMBL" id="AEY56640.1"/>
    </source>
</evidence>
<dbReference type="GO" id="GO:0097037">
    <property type="term" value="P:heme export"/>
    <property type="evidence" value="ECO:0007669"/>
    <property type="project" value="TreeGrafter"/>
</dbReference>
<gene>
    <name evidence="6" type="ORF">ACCB00043.3</name>
    <name evidence="7" type="ORF">ACCB00043.4</name>
    <name evidence="8" type="ORF">ACCB00043.6</name>
    <name evidence="9" type="ORF">ACCB00043.7</name>
</gene>
<evidence type="ECO:0000256" key="5">
    <source>
        <dbReference type="SAM" id="Phobius"/>
    </source>
</evidence>
<evidence type="ECO:0000256" key="2">
    <source>
        <dbReference type="ARBA" id="ARBA00022692"/>
    </source>
</evidence>
<dbReference type="GO" id="GO:0015232">
    <property type="term" value="F:heme transmembrane transporter activity"/>
    <property type="evidence" value="ECO:0007669"/>
    <property type="project" value="TreeGrafter"/>
</dbReference>
<feature type="transmembrane region" description="Helical" evidence="5">
    <location>
        <begin position="288"/>
        <end position="311"/>
    </location>
</feature>
<dbReference type="InterPro" id="IPR036259">
    <property type="entry name" value="MFS_trans_sf"/>
</dbReference>
<dbReference type="FunFam" id="1.20.1250.20:FF:000101">
    <property type="entry name" value="feline leukemia virus subgroup C receptor-related protein 2"/>
    <property type="match status" value="1"/>
</dbReference>
<feature type="transmembrane region" description="Helical" evidence="5">
    <location>
        <begin position="106"/>
        <end position="125"/>
    </location>
</feature>
<protein>
    <submittedName>
        <fullName evidence="9">MFS-type transporter</fullName>
    </submittedName>
</protein>
<evidence type="ECO:0000313" key="6">
    <source>
        <dbReference type="EMBL" id="AEY56637.1"/>
    </source>
</evidence>
<dbReference type="Pfam" id="PF07690">
    <property type="entry name" value="MFS_1"/>
    <property type="match status" value="1"/>
</dbReference>
<keyword evidence="4 5" id="KW-0472">Membrane</keyword>
<dbReference type="PANTHER" id="PTHR10924:SF4">
    <property type="entry name" value="GH15861P"/>
    <property type="match status" value="1"/>
</dbReference>
<proteinExistence type="evidence at transcript level"/>
<evidence type="ECO:0000256" key="3">
    <source>
        <dbReference type="ARBA" id="ARBA00022989"/>
    </source>
</evidence>
<dbReference type="EMBL" id="JR035731">
    <property type="protein sequence ID" value="AEY56641.1"/>
    <property type="molecule type" value="mRNA"/>
</dbReference>
<reference evidence="9" key="1">
    <citation type="submission" date="2011-11" db="EMBL/GenBank/DDBJ databases">
        <title>Decoding the brain transcriptome of the Eastern honeybee (Apis cerana) based on pyrosequencing.</title>
        <authorList>
            <person name="Sun L."/>
            <person name="Zheng H."/>
            <person name="Wang Y."/>
            <person name="Xie X."/>
            <person name="Zhu Y."/>
            <person name="Gu W."/>
            <person name="Wang S."/>
        </authorList>
    </citation>
    <scope>NUCLEOTIDE SEQUENCE</scope>
    <source>
        <tissue evidence="9">Brain</tissue>
    </source>
</reference>
<feature type="transmembrane region" description="Helical" evidence="5">
    <location>
        <begin position="131"/>
        <end position="153"/>
    </location>
</feature>
<feature type="transmembrane region" description="Helical" evidence="5">
    <location>
        <begin position="258"/>
        <end position="282"/>
    </location>
</feature>
<feature type="transmembrane region" description="Helical" evidence="5">
    <location>
        <begin position="82"/>
        <end position="99"/>
    </location>
</feature>
<feature type="transmembrane region" description="Helical" evidence="5">
    <location>
        <begin position="39"/>
        <end position="70"/>
    </location>
</feature>